<comment type="caution">
    <text evidence="5">The sequence shown here is derived from an EMBL/GenBank/DDBJ whole genome shotgun (WGS) entry which is preliminary data.</text>
</comment>
<dbReference type="EMBL" id="RKRE01000001">
    <property type="protein sequence ID" value="RPF49400.1"/>
    <property type="molecule type" value="Genomic_DNA"/>
</dbReference>
<dbReference type="Pfam" id="PF00456">
    <property type="entry name" value="Transketolase_N"/>
    <property type="match status" value="1"/>
</dbReference>
<feature type="domain" description="Transketolase N-terminal" evidence="4">
    <location>
        <begin position="13"/>
        <end position="266"/>
    </location>
</feature>
<name>A0A3N5B1A0_9THEO</name>
<evidence type="ECO:0000256" key="3">
    <source>
        <dbReference type="ARBA" id="ARBA00023052"/>
    </source>
</evidence>
<dbReference type="PANTHER" id="PTHR47514:SF1">
    <property type="entry name" value="TRANSKETOLASE N-TERMINAL SECTION-RELATED"/>
    <property type="match status" value="1"/>
</dbReference>
<dbReference type="Gene3D" id="3.40.50.970">
    <property type="match status" value="1"/>
</dbReference>
<evidence type="ECO:0000256" key="2">
    <source>
        <dbReference type="ARBA" id="ARBA00007131"/>
    </source>
</evidence>
<organism evidence="5 6">
    <name type="scientific">Thermodesulfitimonas autotrophica</name>
    <dbReference type="NCBI Taxonomy" id="1894989"/>
    <lineage>
        <taxon>Bacteria</taxon>
        <taxon>Bacillati</taxon>
        <taxon>Bacillota</taxon>
        <taxon>Clostridia</taxon>
        <taxon>Thermoanaerobacterales</taxon>
        <taxon>Thermoanaerobacteraceae</taxon>
        <taxon>Thermodesulfitimonas</taxon>
    </lineage>
</organism>
<comment type="similarity">
    <text evidence="2">Belongs to the transketolase family.</text>
</comment>
<dbReference type="AlphaFoldDB" id="A0A3N5B1A0"/>
<dbReference type="PANTHER" id="PTHR47514">
    <property type="entry name" value="TRANSKETOLASE N-TERMINAL SECTION-RELATED"/>
    <property type="match status" value="1"/>
</dbReference>
<gene>
    <name evidence="5" type="ORF">EDD75_0210</name>
</gene>
<protein>
    <submittedName>
        <fullName evidence="5">Transketolase</fullName>
    </submittedName>
</protein>
<evidence type="ECO:0000259" key="4">
    <source>
        <dbReference type="Pfam" id="PF00456"/>
    </source>
</evidence>
<dbReference type="OrthoDB" id="8732661at2"/>
<dbReference type="CDD" id="cd02012">
    <property type="entry name" value="TPP_TK"/>
    <property type="match status" value="1"/>
</dbReference>
<dbReference type="RefSeq" id="WP_123926776.1">
    <property type="nucleotide sequence ID" value="NZ_RKRE01000001.1"/>
</dbReference>
<comment type="cofactor">
    <cofactor evidence="1">
        <name>thiamine diphosphate</name>
        <dbReference type="ChEBI" id="CHEBI:58937"/>
    </cofactor>
</comment>
<evidence type="ECO:0000256" key="1">
    <source>
        <dbReference type="ARBA" id="ARBA00001964"/>
    </source>
</evidence>
<dbReference type="InterPro" id="IPR029061">
    <property type="entry name" value="THDP-binding"/>
</dbReference>
<evidence type="ECO:0000313" key="6">
    <source>
        <dbReference type="Proteomes" id="UP000282654"/>
    </source>
</evidence>
<dbReference type="InterPro" id="IPR005474">
    <property type="entry name" value="Transketolase_N"/>
</dbReference>
<evidence type="ECO:0000313" key="5">
    <source>
        <dbReference type="EMBL" id="RPF49400.1"/>
    </source>
</evidence>
<reference evidence="5 6" key="1">
    <citation type="submission" date="2018-11" db="EMBL/GenBank/DDBJ databases">
        <title>Genomic Encyclopedia of Type Strains, Phase IV (KMG-IV): sequencing the most valuable type-strain genomes for metagenomic binning, comparative biology and taxonomic classification.</title>
        <authorList>
            <person name="Goeker M."/>
        </authorList>
    </citation>
    <scope>NUCLEOTIDE SEQUENCE [LARGE SCALE GENOMIC DNA]</scope>
    <source>
        <strain evidence="5 6">DSM 102936</strain>
    </source>
</reference>
<dbReference type="SUPFAM" id="SSF52518">
    <property type="entry name" value="Thiamin diphosphate-binding fold (THDP-binding)"/>
    <property type="match status" value="1"/>
</dbReference>
<dbReference type="Proteomes" id="UP000282654">
    <property type="component" value="Unassembled WGS sequence"/>
</dbReference>
<keyword evidence="3" id="KW-0786">Thiamine pyrophosphate</keyword>
<keyword evidence="6" id="KW-1185">Reference proteome</keyword>
<accession>A0A3N5B1A0</accession>
<sequence>MEETLIWKLEAKAKEIRRYIILMTAAAGSGHPGGSLSATDIVTALYFGVMRLDPKRPDDPDRDRFVLSKGHAAPLLYAALALRGFFPEQELITLRKLGSRLQGHPDMRKLPGVEMSTGSLGQGLSAANGMALAARLDGRDYRVYVLLGDGECQEGQVWEAAMAAAHYRLDNVTAFLDYNGLQIDGPVEEVMSLGAVADKWRAFGWNVIEIDGHNFREILGAVAAAKETKGKPTMVIARTVKGKGVSFMENQVDWHGTAPKADQASRALEELEG</sequence>
<proteinExistence type="inferred from homology"/>